<organism evidence="2 3">
    <name type="scientific">Massilia aerilata</name>
    <dbReference type="NCBI Taxonomy" id="453817"/>
    <lineage>
        <taxon>Bacteria</taxon>
        <taxon>Pseudomonadati</taxon>
        <taxon>Pseudomonadota</taxon>
        <taxon>Betaproteobacteria</taxon>
        <taxon>Burkholderiales</taxon>
        <taxon>Oxalobacteraceae</taxon>
        <taxon>Telluria group</taxon>
        <taxon>Massilia</taxon>
    </lineage>
</organism>
<protein>
    <submittedName>
        <fullName evidence="2">Exonuclease SbcCD subunit D</fullName>
    </submittedName>
</protein>
<comment type="caution">
    <text evidence="2">The sequence shown here is derived from an EMBL/GenBank/DDBJ whole genome shotgun (WGS) entry which is preliminary data.</text>
</comment>
<feature type="region of interest" description="Disordered" evidence="1">
    <location>
        <begin position="403"/>
        <end position="431"/>
    </location>
</feature>
<dbReference type="InterPro" id="IPR050535">
    <property type="entry name" value="DNA_Repair-Maintenance_Comp"/>
</dbReference>
<dbReference type="Gene3D" id="3.60.21.10">
    <property type="match status" value="1"/>
</dbReference>
<keyword evidence="2" id="KW-0378">Hydrolase</keyword>
<evidence type="ECO:0000313" key="3">
    <source>
        <dbReference type="Proteomes" id="UP001596086"/>
    </source>
</evidence>
<dbReference type="EMBL" id="JBHSMZ010000014">
    <property type="protein sequence ID" value="MFC5550264.1"/>
    <property type="molecule type" value="Genomic_DNA"/>
</dbReference>
<keyword evidence="3" id="KW-1185">Reference proteome</keyword>
<gene>
    <name evidence="2" type="ORF">ACFPO9_17245</name>
</gene>
<dbReference type="PANTHER" id="PTHR30337">
    <property type="entry name" value="COMPONENT OF ATP-DEPENDENT DSDNA EXONUCLEASE"/>
    <property type="match status" value="1"/>
</dbReference>
<dbReference type="PANTHER" id="PTHR30337:SF0">
    <property type="entry name" value="NUCLEASE SBCCD SUBUNIT D"/>
    <property type="match status" value="1"/>
</dbReference>
<dbReference type="GO" id="GO:0004527">
    <property type="term" value="F:exonuclease activity"/>
    <property type="evidence" value="ECO:0007669"/>
    <property type="project" value="UniProtKB-KW"/>
</dbReference>
<keyword evidence="2" id="KW-0269">Exonuclease</keyword>
<evidence type="ECO:0000256" key="1">
    <source>
        <dbReference type="SAM" id="MobiDB-lite"/>
    </source>
</evidence>
<dbReference type="Proteomes" id="UP001596086">
    <property type="component" value="Unassembled WGS sequence"/>
</dbReference>
<reference evidence="3" key="1">
    <citation type="journal article" date="2019" name="Int. J. Syst. Evol. Microbiol.">
        <title>The Global Catalogue of Microorganisms (GCM) 10K type strain sequencing project: providing services to taxonomists for standard genome sequencing and annotation.</title>
        <authorList>
            <consortium name="The Broad Institute Genomics Platform"/>
            <consortium name="The Broad Institute Genome Sequencing Center for Infectious Disease"/>
            <person name="Wu L."/>
            <person name="Ma J."/>
        </authorList>
    </citation>
    <scope>NUCLEOTIDE SEQUENCE [LARGE SCALE GENOMIC DNA]</scope>
    <source>
        <strain evidence="3">CGMCC 4.5798</strain>
    </source>
</reference>
<dbReference type="RefSeq" id="WP_379772596.1">
    <property type="nucleotide sequence ID" value="NZ_JBHSMZ010000014.1"/>
</dbReference>
<proteinExistence type="predicted"/>
<dbReference type="InterPro" id="IPR029052">
    <property type="entry name" value="Metallo-depent_PP-like"/>
</dbReference>
<keyword evidence="2" id="KW-0540">Nuclease</keyword>
<dbReference type="SUPFAM" id="SSF56300">
    <property type="entry name" value="Metallo-dependent phosphatases"/>
    <property type="match status" value="1"/>
</dbReference>
<sequence length="431" mass="46972">MLKILHASDLHYSPGNLVEADRCFGHAVEQAIAHDVAVAMLTGDLTDHALDGHSPALLALAKRIKQLADHCPVFLLQGTFSHEPVGLLKMLEMIGARHPIIVSDKIGMIGLSEGKWLEYDPTYTDVKYDLVITSVPTVNKAELALVVGADNASVEMGNHLAALLGLFGPANAALRRRGVPTVLASHGTVDGSLNESGVPMAGLDHEFSLGALFSAQTSATMLGHIHMHQQWTREHDGRTQRIAYPGSIGRYHYGELGEKFCLIWNVSAETADFTPVQTPSKRMIEIAFDGVPNLDELATVAEQCRDAFVRVRYSVDEEFVKTVDRQAIKQILGTAAEVKIEGEVLTIQRQRCAGISTLTSVEERFMRWCDFTNTPKDGLAERLSMLQTMAPEDIASAFALTNKRPGLSAPEPSGQPAQAIQPEPEFEDIGF</sequence>
<accession>A0ABW0S047</accession>
<evidence type="ECO:0000313" key="2">
    <source>
        <dbReference type="EMBL" id="MFC5550264.1"/>
    </source>
</evidence>
<name>A0ABW0S047_9BURK</name>